<proteinExistence type="predicted"/>
<evidence type="ECO:0000313" key="3">
    <source>
        <dbReference type="Proteomes" id="UP001595925"/>
    </source>
</evidence>
<evidence type="ECO:0000313" key="2">
    <source>
        <dbReference type="EMBL" id="MFC4988675.1"/>
    </source>
</evidence>
<dbReference type="InterPro" id="IPR055975">
    <property type="entry name" value="DUF7553"/>
</dbReference>
<feature type="compositionally biased region" description="Basic and acidic residues" evidence="1">
    <location>
        <begin position="28"/>
        <end position="39"/>
    </location>
</feature>
<evidence type="ECO:0000256" key="1">
    <source>
        <dbReference type="SAM" id="MobiDB-lite"/>
    </source>
</evidence>
<sequence length="97" mass="10707">MNYSLDHDLLSPRTNTSAATGLARAGGRARETRRLRETVEPAGTTLRELSGREKEPGPSRLEKRLAGLENAERRIEGQTRAAIAHARDALESSRSRQ</sequence>
<organism evidence="2 3">
    <name type="scientific">Saliphagus infecundisoli</name>
    <dbReference type="NCBI Taxonomy" id="1849069"/>
    <lineage>
        <taxon>Archaea</taxon>
        <taxon>Methanobacteriati</taxon>
        <taxon>Methanobacteriota</taxon>
        <taxon>Stenosarchaea group</taxon>
        <taxon>Halobacteria</taxon>
        <taxon>Halobacteriales</taxon>
        <taxon>Natrialbaceae</taxon>
        <taxon>Saliphagus</taxon>
    </lineage>
</organism>
<protein>
    <submittedName>
        <fullName evidence="2">Uncharacterized protein</fullName>
    </submittedName>
</protein>
<dbReference type="Proteomes" id="UP001595925">
    <property type="component" value="Unassembled WGS sequence"/>
</dbReference>
<comment type="caution">
    <text evidence="2">The sequence shown here is derived from an EMBL/GenBank/DDBJ whole genome shotgun (WGS) entry which is preliminary data.</text>
</comment>
<reference evidence="2 3" key="1">
    <citation type="journal article" date="2019" name="Int. J. Syst. Evol. Microbiol.">
        <title>The Global Catalogue of Microorganisms (GCM) 10K type strain sequencing project: providing services to taxonomists for standard genome sequencing and annotation.</title>
        <authorList>
            <consortium name="The Broad Institute Genomics Platform"/>
            <consortium name="The Broad Institute Genome Sequencing Center for Infectious Disease"/>
            <person name="Wu L."/>
            <person name="Ma J."/>
        </authorList>
    </citation>
    <scope>NUCLEOTIDE SEQUENCE [LARGE SCALE GENOMIC DNA]</scope>
    <source>
        <strain evidence="2 3">CGMCC 1.15824</strain>
    </source>
</reference>
<dbReference type="RefSeq" id="WP_224827407.1">
    <property type="nucleotide sequence ID" value="NZ_JAIVEF010000001.1"/>
</dbReference>
<feature type="compositionally biased region" description="Basic and acidic residues" evidence="1">
    <location>
        <begin position="49"/>
        <end position="59"/>
    </location>
</feature>
<dbReference type="AlphaFoldDB" id="A0ABD5QG87"/>
<feature type="region of interest" description="Disordered" evidence="1">
    <location>
        <begin position="1"/>
        <end position="59"/>
    </location>
</feature>
<dbReference type="EMBL" id="JBHSJG010000036">
    <property type="protein sequence ID" value="MFC4988675.1"/>
    <property type="molecule type" value="Genomic_DNA"/>
</dbReference>
<gene>
    <name evidence="2" type="ORF">ACFPFO_13070</name>
</gene>
<name>A0ABD5QG87_9EURY</name>
<accession>A0ABD5QG87</accession>
<feature type="compositionally biased region" description="Basic and acidic residues" evidence="1">
    <location>
        <begin position="1"/>
        <end position="10"/>
    </location>
</feature>
<dbReference type="Pfam" id="PF24430">
    <property type="entry name" value="DUF7553"/>
    <property type="match status" value="1"/>
</dbReference>
<keyword evidence="3" id="KW-1185">Reference proteome</keyword>